<dbReference type="GeneID" id="93190935"/>
<keyword evidence="5" id="KW-1185">Reference proteome</keyword>
<protein>
    <recommendedName>
        <fullName evidence="7">SMI1/KNR4 family protein</fullName>
    </recommendedName>
</protein>
<dbReference type="EMBL" id="CP090641">
    <property type="protein sequence ID" value="WFN21356.1"/>
    <property type="molecule type" value="Genomic_DNA"/>
</dbReference>
<proteinExistence type="predicted"/>
<sequence>MLPLKRNEEKLLSDVEVDMLSSKIVSFCQGKNWWFDDVEPTYRDALIRIGVDVSSDFSQFYLHVEDGPTFTSRNGEIYQICWFLNNSDYDGRLKMVRDTLKIPEPYIPLDSFPGERGYFYNKETGEVFDVGLGDSLREFLGGNMKSRWNGFNEFIEWFFDI</sequence>
<dbReference type="Proteomes" id="UP000611459">
    <property type="component" value="Unassembled WGS sequence"/>
</dbReference>
<evidence type="ECO:0000313" key="3">
    <source>
        <dbReference type="EMBL" id="WFN21356.1"/>
    </source>
</evidence>
<evidence type="ECO:0000313" key="2">
    <source>
        <dbReference type="EMBL" id="MBO1827785.1"/>
    </source>
</evidence>
<evidence type="ECO:0000313" key="1">
    <source>
        <dbReference type="EMBL" id="MBK1929420.1"/>
    </source>
</evidence>
<reference evidence="2 5" key="2">
    <citation type="submission" date="2021-03" db="EMBL/GenBank/DDBJ databases">
        <title>Clinical course, treatment and visual outcome of an outbreak of Burkholderia contaminans endophthalmitis following cataract surgery.</title>
        <authorList>
            <person name="Lind C."/>
            <person name="Olsen K."/>
            <person name="Angelsen N.K."/>
            <person name="Krefting E.A."/>
            <person name="Fossen K."/>
            <person name="Gravningen K."/>
            <person name="Depoorter E."/>
            <person name="Vandamme P."/>
            <person name="Bertelsen G."/>
        </authorList>
    </citation>
    <scope>NUCLEOTIDE SEQUENCE [LARGE SCALE GENOMIC DNA]</scope>
    <source>
        <strain evidence="2 5">51242556</strain>
    </source>
</reference>
<dbReference type="AlphaFoldDB" id="A0AAP1V0E7"/>
<evidence type="ECO:0000313" key="6">
    <source>
        <dbReference type="Proteomes" id="UP001220209"/>
    </source>
</evidence>
<gene>
    <name evidence="2" type="ORF">J4M89_00145</name>
    <name evidence="1" type="ORF">JIN94_05965</name>
    <name evidence="3" type="ORF">LXE91_21970</name>
</gene>
<organism evidence="1 4">
    <name type="scientific">Burkholderia contaminans</name>
    <dbReference type="NCBI Taxonomy" id="488447"/>
    <lineage>
        <taxon>Bacteria</taxon>
        <taxon>Pseudomonadati</taxon>
        <taxon>Pseudomonadota</taxon>
        <taxon>Betaproteobacteria</taxon>
        <taxon>Burkholderiales</taxon>
        <taxon>Burkholderiaceae</taxon>
        <taxon>Burkholderia</taxon>
        <taxon>Burkholderia cepacia complex</taxon>
    </lineage>
</organism>
<dbReference type="EMBL" id="JAGEMX010000001">
    <property type="protein sequence ID" value="MBO1827785.1"/>
    <property type="molecule type" value="Genomic_DNA"/>
</dbReference>
<dbReference type="EMBL" id="JAENIB010000001">
    <property type="protein sequence ID" value="MBK1929420.1"/>
    <property type="molecule type" value="Genomic_DNA"/>
</dbReference>
<evidence type="ECO:0000313" key="5">
    <source>
        <dbReference type="Proteomes" id="UP000664048"/>
    </source>
</evidence>
<dbReference type="Proteomes" id="UP000664048">
    <property type="component" value="Unassembled WGS sequence"/>
</dbReference>
<accession>A0AAP1V0E7</accession>
<reference evidence="1" key="1">
    <citation type="submission" date="2021-01" db="EMBL/GenBank/DDBJ databases">
        <title>Outbreak of Burkholderia contaminns endophthalmitis traced to a clinical ventilation system.</title>
        <authorList>
            <person name="Lipuma J."/>
            <person name="Spilker T."/>
            <person name="Kratholm J."/>
        </authorList>
    </citation>
    <scope>NUCLEOTIDE SEQUENCE</scope>
    <source>
        <strain evidence="1">HI4954</strain>
    </source>
</reference>
<name>A0AAP1V0E7_9BURK</name>
<reference evidence="3 6" key="3">
    <citation type="submission" date="2021-12" db="EMBL/GenBank/DDBJ databases">
        <title>Genomic and phenotypic characterization of three Burkholderia contaminans isolates recovered from different sources.</title>
        <authorList>
            <person name="Lopez De Volder A."/>
            <person name="Fan Y."/>
            <person name="Nunvar J."/>
            <person name="Herrera T."/>
            <person name="Timp W."/>
            <person name="Degrossi J."/>
        </authorList>
    </citation>
    <scope>NUCLEOTIDE SEQUENCE [LARGE SCALE GENOMIC DNA]</scope>
    <source>
        <strain evidence="3 6">LMG 23361</strain>
    </source>
</reference>
<evidence type="ECO:0008006" key="7">
    <source>
        <dbReference type="Google" id="ProtNLM"/>
    </source>
</evidence>
<evidence type="ECO:0000313" key="4">
    <source>
        <dbReference type="Proteomes" id="UP000611459"/>
    </source>
</evidence>
<dbReference type="Proteomes" id="UP001220209">
    <property type="component" value="Chromosome 2"/>
</dbReference>
<dbReference type="RefSeq" id="WP_198113700.1">
    <property type="nucleotide sequence ID" value="NZ_AP018357.1"/>
</dbReference>